<protein>
    <recommendedName>
        <fullName evidence="4">Tetratricopeptide repeat protein 15</fullName>
    </recommendedName>
</protein>
<feature type="region of interest" description="Disordered" evidence="1">
    <location>
        <begin position="1"/>
        <end position="97"/>
    </location>
</feature>
<dbReference type="PANTHER" id="PTHR21581">
    <property type="entry name" value="D-ALANYL-D-ALANINE CARBOXYPEPTIDASE"/>
    <property type="match status" value="1"/>
</dbReference>
<organism evidence="2 3">
    <name type="scientific">Pyricularia oryzae</name>
    <name type="common">Rice blast fungus</name>
    <name type="synonym">Magnaporthe oryzae</name>
    <dbReference type="NCBI Taxonomy" id="318829"/>
    <lineage>
        <taxon>Eukaryota</taxon>
        <taxon>Fungi</taxon>
        <taxon>Dikarya</taxon>
        <taxon>Ascomycota</taxon>
        <taxon>Pezizomycotina</taxon>
        <taxon>Sordariomycetes</taxon>
        <taxon>Sordariomycetidae</taxon>
        <taxon>Magnaporthales</taxon>
        <taxon>Pyriculariaceae</taxon>
        <taxon>Pyricularia</taxon>
    </lineage>
</organism>
<dbReference type="Proteomes" id="UP000294847">
    <property type="component" value="Chromosome 5"/>
</dbReference>
<evidence type="ECO:0000313" key="2">
    <source>
        <dbReference type="EMBL" id="QBZ63254.1"/>
    </source>
</evidence>
<gene>
    <name evidence="2" type="ORF">PoMZ_12151</name>
</gene>
<sequence length="490" mass="52704">MDTPHQIPVRAHARNKSIPKATRPRSTTKGPLDVDDISLSSPKPNDVGATFLSPDPNPPGSSLRSTSPNVLSPRGPRSPARSPGPGPSPRLPPQLPKKDFSFLLRPEIYHTLGPQNVPAAFRNSPHQPAPDTPIPELISKGHFRAAAVAAVQQLTGTAGHDPPAPDDHARIFSLIHTRLACLTLIDATPIAAQEVKALEDVQSPFYLAQPVASPKSGVGSPGLGLGIDGPGPLRSPNPSLLHAPLEEPPEHLVPWELRVLAVRLQSLGFGDPRRSVMSYYELAREARARLARASAVHDNSARELHKERLAELGLKVAGALIEMDDLAGAAAHLETLVDHGASGKLATAKALLWLHLGDVDAARRCVDNQVQGDATQDKVISALCDMADGDYDAALAAWGELREDLPNDEMVAVNMAACLLYVGKLSQGREMLEAMVDSGFASHTLLFNLTTMYELCTDKARPLKQRLVERVAEMEPNLNGWEKTNANFKL</sequence>
<dbReference type="GO" id="GO:0030008">
    <property type="term" value="C:TRAPP complex"/>
    <property type="evidence" value="ECO:0007669"/>
    <property type="project" value="TreeGrafter"/>
</dbReference>
<feature type="compositionally biased region" description="Polar residues" evidence="1">
    <location>
        <begin position="60"/>
        <end position="70"/>
    </location>
</feature>
<feature type="compositionally biased region" description="Low complexity" evidence="1">
    <location>
        <begin position="71"/>
        <end position="81"/>
    </location>
</feature>
<dbReference type="InterPro" id="IPR011990">
    <property type="entry name" value="TPR-like_helical_dom_sf"/>
</dbReference>
<feature type="compositionally biased region" description="Pro residues" evidence="1">
    <location>
        <begin position="82"/>
        <end position="95"/>
    </location>
</feature>
<accession>A0A4P7NM43</accession>
<evidence type="ECO:0000256" key="1">
    <source>
        <dbReference type="SAM" id="MobiDB-lite"/>
    </source>
</evidence>
<evidence type="ECO:0008006" key="4">
    <source>
        <dbReference type="Google" id="ProtNLM"/>
    </source>
</evidence>
<reference evidence="2 3" key="1">
    <citation type="journal article" date="2019" name="Mol. Biol. Evol.">
        <title>Blast fungal genomes show frequent chromosomal changes, gene gains and losses, and effector gene turnover.</title>
        <authorList>
            <person name="Gomez Luciano L.B."/>
            <person name="Jason Tsai I."/>
            <person name="Chuma I."/>
            <person name="Tosa Y."/>
            <person name="Chen Y.H."/>
            <person name="Li J.Y."/>
            <person name="Li M.Y."/>
            <person name="Jade Lu M.Y."/>
            <person name="Nakayashiki H."/>
            <person name="Li W.H."/>
        </authorList>
    </citation>
    <scope>NUCLEOTIDE SEQUENCE [LARGE SCALE GENOMIC DNA]</scope>
    <source>
        <strain evidence="2">MZ5-1-6</strain>
    </source>
</reference>
<evidence type="ECO:0000313" key="3">
    <source>
        <dbReference type="Proteomes" id="UP000294847"/>
    </source>
</evidence>
<dbReference type="EMBL" id="CP034208">
    <property type="protein sequence ID" value="QBZ63254.1"/>
    <property type="molecule type" value="Genomic_DNA"/>
</dbReference>
<dbReference type="GO" id="GO:0005794">
    <property type="term" value="C:Golgi apparatus"/>
    <property type="evidence" value="ECO:0007669"/>
    <property type="project" value="TreeGrafter"/>
</dbReference>
<name>A0A4P7NM43_PYROR</name>
<dbReference type="AlphaFoldDB" id="A0A4P7NM43"/>
<dbReference type="SUPFAM" id="SSF48452">
    <property type="entry name" value="TPR-like"/>
    <property type="match status" value="1"/>
</dbReference>
<dbReference type="Gene3D" id="1.25.40.10">
    <property type="entry name" value="Tetratricopeptide repeat domain"/>
    <property type="match status" value="1"/>
</dbReference>
<dbReference type="PANTHER" id="PTHR21581:SF6">
    <property type="entry name" value="TRAFFICKING PROTEIN PARTICLE COMPLEX SUBUNIT 12"/>
    <property type="match status" value="1"/>
</dbReference>
<proteinExistence type="predicted"/>